<evidence type="ECO:0000313" key="4">
    <source>
        <dbReference type="Proteomes" id="UP000239007"/>
    </source>
</evidence>
<dbReference type="InterPro" id="IPR000620">
    <property type="entry name" value="EamA_dom"/>
</dbReference>
<dbReference type="AlphaFoldDB" id="A0A2S7URP6"/>
<feature type="transmembrane region" description="Helical" evidence="1">
    <location>
        <begin position="109"/>
        <end position="139"/>
    </location>
</feature>
<dbReference type="Pfam" id="PF00892">
    <property type="entry name" value="EamA"/>
    <property type="match status" value="1"/>
</dbReference>
<evidence type="ECO:0000256" key="1">
    <source>
        <dbReference type="SAM" id="Phobius"/>
    </source>
</evidence>
<protein>
    <submittedName>
        <fullName evidence="3">Multidrug transporter</fullName>
    </submittedName>
</protein>
<gene>
    <name evidence="3" type="ORF">BTO11_02355</name>
</gene>
<dbReference type="OrthoDB" id="6707471at2"/>
<comment type="caution">
    <text evidence="3">The sequence shown here is derived from an EMBL/GenBank/DDBJ whole genome shotgun (WGS) entry which is preliminary data.</text>
</comment>
<dbReference type="RefSeq" id="WP_105051070.1">
    <property type="nucleotide sequence ID" value="NZ_BMYG01000004.1"/>
</dbReference>
<feature type="transmembrane region" description="Helical" evidence="1">
    <location>
        <begin position="35"/>
        <end position="55"/>
    </location>
</feature>
<dbReference type="EMBL" id="MSCH01000003">
    <property type="protein sequence ID" value="PQJ52607.1"/>
    <property type="molecule type" value="Genomic_DNA"/>
</dbReference>
<keyword evidence="1" id="KW-0812">Transmembrane</keyword>
<evidence type="ECO:0000259" key="2">
    <source>
        <dbReference type="Pfam" id="PF00892"/>
    </source>
</evidence>
<feature type="domain" description="EamA" evidence="2">
    <location>
        <begin position="151"/>
        <end position="289"/>
    </location>
</feature>
<dbReference type="SUPFAM" id="SSF103481">
    <property type="entry name" value="Multidrug resistance efflux transporter EmrE"/>
    <property type="match status" value="2"/>
</dbReference>
<feature type="transmembrane region" description="Helical" evidence="1">
    <location>
        <begin position="151"/>
        <end position="169"/>
    </location>
</feature>
<accession>A0A2S7URP6</accession>
<dbReference type="GO" id="GO:0016020">
    <property type="term" value="C:membrane"/>
    <property type="evidence" value="ECO:0007669"/>
    <property type="project" value="InterPro"/>
</dbReference>
<name>A0A2S7URP6_9GAMM</name>
<feature type="transmembrane region" description="Helical" evidence="1">
    <location>
        <begin position="184"/>
        <end position="205"/>
    </location>
</feature>
<keyword evidence="1" id="KW-0472">Membrane</keyword>
<reference evidence="3 4" key="1">
    <citation type="submission" date="2016-12" db="EMBL/GenBank/DDBJ databases">
        <title>Diversity of luminous bacteria.</title>
        <authorList>
            <person name="Yoshizawa S."/>
            <person name="Kogure K."/>
        </authorList>
    </citation>
    <scope>NUCLEOTIDE SEQUENCE [LARGE SCALE GENOMIC DNA]</scope>
    <source>
        <strain evidence="3 4">SA4-48</strain>
    </source>
</reference>
<feature type="transmembrane region" description="Helical" evidence="1">
    <location>
        <begin position="217"/>
        <end position="237"/>
    </location>
</feature>
<keyword evidence="4" id="KW-1185">Reference proteome</keyword>
<sequence length="291" mass="32162">MSWIFFTVLAAFMQTWRNALQSKLSKQVNTSGVTLARFLFATPIAVIYLLSLYSYETQIIPTFNQTYLMYIVIASVVQIFATALMVILFKQRNFAVGAGLAKSEALAAGVLGMLFFGSQLSILGWLGIALGTCAVFILSGFTSRSTLNIKTVLIGLSSGTCFALTMLFVREASLELNVPFPYSAAWSLVWVLCIQTVLLGSYIFYREPETFKQLKQHPRITLAISFTSCIGSIGWFSAAALQYVAYVKTVGQIEILFTIILSVFWLKQPVKKNELVGLTLISIAAVLVMWS</sequence>
<evidence type="ECO:0000313" key="3">
    <source>
        <dbReference type="EMBL" id="PQJ52607.1"/>
    </source>
</evidence>
<organism evidence="3 4">
    <name type="scientific">Psychrosphaera saromensis</name>
    <dbReference type="NCBI Taxonomy" id="716813"/>
    <lineage>
        <taxon>Bacteria</taxon>
        <taxon>Pseudomonadati</taxon>
        <taxon>Pseudomonadota</taxon>
        <taxon>Gammaproteobacteria</taxon>
        <taxon>Alteromonadales</taxon>
        <taxon>Pseudoalteromonadaceae</taxon>
        <taxon>Psychrosphaera</taxon>
    </lineage>
</organism>
<proteinExistence type="predicted"/>
<dbReference type="Proteomes" id="UP000239007">
    <property type="component" value="Unassembled WGS sequence"/>
</dbReference>
<feature type="transmembrane region" description="Helical" evidence="1">
    <location>
        <begin position="243"/>
        <end position="266"/>
    </location>
</feature>
<dbReference type="InterPro" id="IPR037185">
    <property type="entry name" value="EmrE-like"/>
</dbReference>
<feature type="transmembrane region" description="Helical" evidence="1">
    <location>
        <begin position="273"/>
        <end position="290"/>
    </location>
</feature>
<feature type="transmembrane region" description="Helical" evidence="1">
    <location>
        <begin position="67"/>
        <end position="89"/>
    </location>
</feature>
<keyword evidence="1" id="KW-1133">Transmembrane helix</keyword>